<evidence type="ECO:0000256" key="10">
    <source>
        <dbReference type="ARBA" id="ARBA00023002"/>
    </source>
</evidence>
<dbReference type="Gene3D" id="1.10.630.10">
    <property type="entry name" value="Cytochrome P450"/>
    <property type="match status" value="2"/>
</dbReference>
<feature type="transmembrane region" description="Helical" evidence="16">
    <location>
        <begin position="20"/>
        <end position="41"/>
    </location>
</feature>
<evidence type="ECO:0000256" key="2">
    <source>
        <dbReference type="ARBA" id="ARBA00003690"/>
    </source>
</evidence>
<evidence type="ECO:0000256" key="1">
    <source>
        <dbReference type="ARBA" id="ARBA00001971"/>
    </source>
</evidence>
<organism evidence="17 18">
    <name type="scientific">Rhamnusium bicolor</name>
    <dbReference type="NCBI Taxonomy" id="1586634"/>
    <lineage>
        <taxon>Eukaryota</taxon>
        <taxon>Metazoa</taxon>
        <taxon>Ecdysozoa</taxon>
        <taxon>Arthropoda</taxon>
        <taxon>Hexapoda</taxon>
        <taxon>Insecta</taxon>
        <taxon>Pterygota</taxon>
        <taxon>Neoptera</taxon>
        <taxon>Endopterygota</taxon>
        <taxon>Coleoptera</taxon>
        <taxon>Polyphaga</taxon>
        <taxon>Cucujiformia</taxon>
        <taxon>Chrysomeloidea</taxon>
        <taxon>Cerambycidae</taxon>
        <taxon>Lepturinae</taxon>
        <taxon>Rhagiini</taxon>
        <taxon>Rhamnusium</taxon>
    </lineage>
</organism>
<evidence type="ECO:0000256" key="3">
    <source>
        <dbReference type="ARBA" id="ARBA00004174"/>
    </source>
</evidence>
<keyword evidence="9" id="KW-0492">Microsome</keyword>
<keyword evidence="16" id="KW-0812">Transmembrane</keyword>
<evidence type="ECO:0000256" key="13">
    <source>
        <dbReference type="ARBA" id="ARBA00023136"/>
    </source>
</evidence>
<feature type="binding site" description="axial binding residue" evidence="14">
    <location>
        <position position="420"/>
    </location>
    <ligand>
        <name>heme</name>
        <dbReference type="ChEBI" id="CHEBI:30413"/>
    </ligand>
    <ligandPart>
        <name>Fe</name>
        <dbReference type="ChEBI" id="CHEBI:18248"/>
    </ligandPart>
</feature>
<proteinExistence type="inferred from homology"/>
<dbReference type="GO" id="GO:0005789">
    <property type="term" value="C:endoplasmic reticulum membrane"/>
    <property type="evidence" value="ECO:0007669"/>
    <property type="project" value="UniProtKB-SubCell"/>
</dbReference>
<evidence type="ECO:0000256" key="4">
    <source>
        <dbReference type="ARBA" id="ARBA00004406"/>
    </source>
</evidence>
<dbReference type="AlphaFoldDB" id="A0AAV8YD00"/>
<comment type="subcellular location">
    <subcellularLocation>
        <location evidence="4">Endoplasmic reticulum membrane</location>
        <topology evidence="4">Peripheral membrane protein</topology>
    </subcellularLocation>
    <subcellularLocation>
        <location evidence="3">Microsome membrane</location>
        <topology evidence="3">Peripheral membrane protein</topology>
    </subcellularLocation>
</comment>
<keyword evidence="11 14" id="KW-0408">Iron</keyword>
<keyword evidence="13 16" id="KW-0472">Membrane</keyword>
<dbReference type="Proteomes" id="UP001162156">
    <property type="component" value="Unassembled WGS sequence"/>
</dbReference>
<dbReference type="GO" id="GO:0005506">
    <property type="term" value="F:iron ion binding"/>
    <property type="evidence" value="ECO:0007669"/>
    <property type="project" value="InterPro"/>
</dbReference>
<evidence type="ECO:0000256" key="8">
    <source>
        <dbReference type="ARBA" id="ARBA00022824"/>
    </source>
</evidence>
<dbReference type="GO" id="GO:0020037">
    <property type="term" value="F:heme binding"/>
    <property type="evidence" value="ECO:0007669"/>
    <property type="project" value="InterPro"/>
</dbReference>
<evidence type="ECO:0000256" key="15">
    <source>
        <dbReference type="RuleBase" id="RU000461"/>
    </source>
</evidence>
<evidence type="ECO:0000256" key="14">
    <source>
        <dbReference type="PIRSR" id="PIRSR602401-1"/>
    </source>
</evidence>
<comment type="cofactor">
    <cofactor evidence="1 14">
        <name>heme</name>
        <dbReference type="ChEBI" id="CHEBI:30413"/>
    </cofactor>
</comment>
<evidence type="ECO:0000256" key="16">
    <source>
        <dbReference type="SAM" id="Phobius"/>
    </source>
</evidence>
<comment type="function">
    <text evidence="2">May be involved in the metabolism of insect hormones and in the breakdown of synthetic insecticides.</text>
</comment>
<dbReference type="Pfam" id="PF00067">
    <property type="entry name" value="p450"/>
    <property type="match status" value="1"/>
</dbReference>
<keyword evidence="18" id="KW-1185">Reference proteome</keyword>
<evidence type="ECO:0008006" key="19">
    <source>
        <dbReference type="Google" id="ProtNLM"/>
    </source>
</evidence>
<keyword evidence="7 14" id="KW-0479">Metal-binding</keyword>
<dbReference type="SUPFAM" id="SSF48264">
    <property type="entry name" value="Cytochrome P450"/>
    <property type="match status" value="1"/>
</dbReference>
<evidence type="ECO:0000313" key="17">
    <source>
        <dbReference type="EMBL" id="KAJ8949166.1"/>
    </source>
</evidence>
<evidence type="ECO:0000256" key="11">
    <source>
        <dbReference type="ARBA" id="ARBA00023004"/>
    </source>
</evidence>
<evidence type="ECO:0000313" key="18">
    <source>
        <dbReference type="Proteomes" id="UP001162156"/>
    </source>
</evidence>
<comment type="similarity">
    <text evidence="5 15">Belongs to the cytochrome P450 family.</text>
</comment>
<dbReference type="InterPro" id="IPR002401">
    <property type="entry name" value="Cyt_P450_E_grp-I"/>
</dbReference>
<keyword evidence="16" id="KW-1133">Transmembrane helix</keyword>
<evidence type="ECO:0000256" key="5">
    <source>
        <dbReference type="ARBA" id="ARBA00010617"/>
    </source>
</evidence>
<name>A0AAV8YD00_9CUCU</name>
<reference evidence="17" key="1">
    <citation type="journal article" date="2023" name="Insect Mol. Biol.">
        <title>Genome sequencing provides insights into the evolution of gene families encoding plant cell wall-degrading enzymes in longhorned beetles.</title>
        <authorList>
            <person name="Shin N.R."/>
            <person name="Okamura Y."/>
            <person name="Kirsch R."/>
            <person name="Pauchet Y."/>
        </authorList>
    </citation>
    <scope>NUCLEOTIDE SEQUENCE</scope>
    <source>
        <strain evidence="17">RBIC_L_NR</strain>
    </source>
</reference>
<comment type="caution">
    <text evidence="17">The sequence shown here is derived from an EMBL/GenBank/DDBJ whole genome shotgun (WGS) entry which is preliminary data.</text>
</comment>
<dbReference type="InterPro" id="IPR036396">
    <property type="entry name" value="Cyt_P450_sf"/>
</dbReference>
<keyword evidence="6 14" id="KW-0349">Heme</keyword>
<gene>
    <name evidence="17" type="ORF">NQ314_008288</name>
</gene>
<keyword evidence="12 15" id="KW-0503">Monooxygenase</keyword>
<dbReference type="PRINTS" id="PR00463">
    <property type="entry name" value="EP450I"/>
</dbReference>
<dbReference type="PRINTS" id="PR00385">
    <property type="entry name" value="P450"/>
</dbReference>
<keyword evidence="10 15" id="KW-0560">Oxidoreductase</keyword>
<dbReference type="GO" id="GO:0016705">
    <property type="term" value="F:oxidoreductase activity, acting on paired donors, with incorporation or reduction of molecular oxygen"/>
    <property type="evidence" value="ECO:0007669"/>
    <property type="project" value="InterPro"/>
</dbReference>
<accession>A0AAV8YD00</accession>
<dbReference type="EMBL" id="JANEYF010002247">
    <property type="protein sequence ID" value="KAJ8949166.1"/>
    <property type="molecule type" value="Genomic_DNA"/>
</dbReference>
<protein>
    <recommendedName>
        <fullName evidence="19">Cytochrome P450</fullName>
    </recommendedName>
</protein>
<dbReference type="InterPro" id="IPR001128">
    <property type="entry name" value="Cyt_P450"/>
</dbReference>
<feature type="transmembrane region" description="Helical" evidence="16">
    <location>
        <begin position="61"/>
        <end position="80"/>
    </location>
</feature>
<dbReference type="PANTHER" id="PTHR24291">
    <property type="entry name" value="CYTOCHROME P450 FAMILY 4"/>
    <property type="match status" value="1"/>
</dbReference>
<evidence type="ECO:0000256" key="9">
    <source>
        <dbReference type="ARBA" id="ARBA00022848"/>
    </source>
</evidence>
<dbReference type="InterPro" id="IPR017972">
    <property type="entry name" value="Cyt_P450_CS"/>
</dbReference>
<evidence type="ECO:0000256" key="6">
    <source>
        <dbReference type="ARBA" id="ARBA00022617"/>
    </source>
</evidence>
<evidence type="ECO:0000256" key="12">
    <source>
        <dbReference type="ARBA" id="ARBA00023033"/>
    </source>
</evidence>
<dbReference type="PANTHER" id="PTHR24291:SF189">
    <property type="entry name" value="CYTOCHROME P450 4C3-RELATED"/>
    <property type="match status" value="1"/>
</dbReference>
<dbReference type="InterPro" id="IPR050196">
    <property type="entry name" value="Cytochrome_P450_Monoox"/>
</dbReference>
<keyword evidence="8" id="KW-0256">Endoplasmic reticulum</keyword>
<dbReference type="GO" id="GO:0004497">
    <property type="term" value="F:monooxygenase activity"/>
    <property type="evidence" value="ECO:0007669"/>
    <property type="project" value="UniProtKB-KW"/>
</dbReference>
<sequence>MGETISSYIKFYTSVILKPYSWTVFELLSVALLSTFFVWYIQFLWSRRKLYKCAKKMEGPLALPLIGCALYFIGSPYDIYCNIMTMFNKYPKIFRVWFGPRLFCAVSEPKYFEILLPNFLRKEHLYHHAECVVGYGLFTAPLDIWKRHRKIIMPTFNQKILDSFVDIFSQQANVLVEQLKTYSGKEEFDVFHVVYKCTLDIICETAMGVKVNTQTTDFPYPKWVDRIFEIVFLRIFVFWYHFDSIFNFTPLAKETTDLLKNLHEFSGVVNTKKKAFLDYLIELTSDENSKFTEQELREEVDTFIIAEKVYDELIEILGPDRSVEPADLPKLSYMDRFLKETLRLFPVAPFIVRAIDEDVDLGDHIIPADTSVVFGILKAHTDEEYWPEPFKFDPDRFLPEEVAKRHPCAYVPFSYGSRNCIG</sequence>
<evidence type="ECO:0000256" key="7">
    <source>
        <dbReference type="ARBA" id="ARBA00022723"/>
    </source>
</evidence>
<dbReference type="PROSITE" id="PS00086">
    <property type="entry name" value="CYTOCHROME_P450"/>
    <property type="match status" value="1"/>
</dbReference>